<dbReference type="AlphaFoldDB" id="A0A518BY13"/>
<evidence type="ECO:0000313" key="2">
    <source>
        <dbReference type="Proteomes" id="UP000320386"/>
    </source>
</evidence>
<dbReference type="RefSeq" id="WP_145446057.1">
    <property type="nucleotide sequence ID" value="NZ_CP036280.1"/>
</dbReference>
<gene>
    <name evidence="1" type="ORF">Pan265_17160</name>
</gene>
<name>A0A518BY13_9BACT</name>
<dbReference type="OrthoDB" id="9779418at2"/>
<dbReference type="Gene3D" id="3.40.50.300">
    <property type="entry name" value="P-loop containing nucleotide triphosphate hydrolases"/>
    <property type="match status" value="1"/>
</dbReference>
<sequence length="192" mass="21098">MPNLQPNEIVVVSGLPRSGTSMMMQMIEAGGIPALTDSIRASDDDNPRGYYELEPVKKLKQSSDHAWLAEAHGRVIKVIHLLLGDLPPDHRYRIVMMNRDLDEVLASQAAMLQRSGKPVAEPARLKPVFESQLAQARATIAARPEMTLLDINHRDAITNPADVAQQLDAFLGGLNTDAIVSAVDPDLYRNRS</sequence>
<evidence type="ECO:0008006" key="3">
    <source>
        <dbReference type="Google" id="ProtNLM"/>
    </source>
</evidence>
<dbReference type="Proteomes" id="UP000320386">
    <property type="component" value="Chromosome"/>
</dbReference>
<protein>
    <recommendedName>
        <fullName evidence="3">Sulfotransferase family protein</fullName>
    </recommendedName>
</protein>
<dbReference type="SUPFAM" id="SSF52540">
    <property type="entry name" value="P-loop containing nucleoside triphosphate hydrolases"/>
    <property type="match status" value="1"/>
</dbReference>
<accession>A0A518BY13</accession>
<keyword evidence="2" id="KW-1185">Reference proteome</keyword>
<reference evidence="1 2" key="1">
    <citation type="submission" date="2019-02" db="EMBL/GenBank/DDBJ databases">
        <title>Deep-cultivation of Planctomycetes and their phenomic and genomic characterization uncovers novel biology.</title>
        <authorList>
            <person name="Wiegand S."/>
            <person name="Jogler M."/>
            <person name="Boedeker C."/>
            <person name="Pinto D."/>
            <person name="Vollmers J."/>
            <person name="Rivas-Marin E."/>
            <person name="Kohn T."/>
            <person name="Peeters S.H."/>
            <person name="Heuer A."/>
            <person name="Rast P."/>
            <person name="Oberbeckmann S."/>
            <person name="Bunk B."/>
            <person name="Jeske O."/>
            <person name="Meyerdierks A."/>
            <person name="Storesund J.E."/>
            <person name="Kallscheuer N."/>
            <person name="Luecker S."/>
            <person name="Lage O.M."/>
            <person name="Pohl T."/>
            <person name="Merkel B.J."/>
            <person name="Hornburger P."/>
            <person name="Mueller R.-W."/>
            <person name="Bruemmer F."/>
            <person name="Labrenz M."/>
            <person name="Spormann A.M."/>
            <person name="Op den Camp H."/>
            <person name="Overmann J."/>
            <person name="Amann R."/>
            <person name="Jetten M.S.M."/>
            <person name="Mascher T."/>
            <person name="Medema M.H."/>
            <person name="Devos D.P."/>
            <person name="Kaster A.-K."/>
            <person name="Ovreas L."/>
            <person name="Rohde M."/>
            <person name="Galperin M.Y."/>
            <person name="Jogler C."/>
        </authorList>
    </citation>
    <scope>NUCLEOTIDE SEQUENCE [LARGE SCALE GENOMIC DNA]</scope>
    <source>
        <strain evidence="1 2">Pan265</strain>
    </source>
</reference>
<dbReference type="InterPro" id="IPR027417">
    <property type="entry name" value="P-loop_NTPase"/>
</dbReference>
<dbReference type="KEGG" id="mcad:Pan265_17160"/>
<evidence type="ECO:0000313" key="1">
    <source>
        <dbReference type="EMBL" id="QDU71860.1"/>
    </source>
</evidence>
<dbReference type="EMBL" id="CP036280">
    <property type="protein sequence ID" value="QDU71860.1"/>
    <property type="molecule type" value="Genomic_DNA"/>
</dbReference>
<proteinExistence type="predicted"/>
<organism evidence="1 2">
    <name type="scientific">Mucisphaera calidilacus</name>
    <dbReference type="NCBI Taxonomy" id="2527982"/>
    <lineage>
        <taxon>Bacteria</taxon>
        <taxon>Pseudomonadati</taxon>
        <taxon>Planctomycetota</taxon>
        <taxon>Phycisphaerae</taxon>
        <taxon>Phycisphaerales</taxon>
        <taxon>Phycisphaeraceae</taxon>
        <taxon>Mucisphaera</taxon>
    </lineage>
</organism>